<keyword evidence="2" id="KW-0812">Transmembrane</keyword>
<protein>
    <submittedName>
        <fullName evidence="3">YjgN family protein</fullName>
    </submittedName>
</protein>
<feature type="transmembrane region" description="Helical" evidence="2">
    <location>
        <begin position="56"/>
        <end position="77"/>
    </location>
</feature>
<accession>A0ABU1BNF5</accession>
<gene>
    <name evidence="3" type="ORF">Q8A64_06025</name>
</gene>
<dbReference type="RefSeq" id="WP_338435886.1">
    <property type="nucleotide sequence ID" value="NZ_JAUYVH010000002.1"/>
</dbReference>
<reference evidence="3 4" key="1">
    <citation type="submission" date="2023-08" db="EMBL/GenBank/DDBJ databases">
        <title>Oxalobacteraceae gen .nov., isolated from river sludge outside the plant.</title>
        <authorList>
            <person name="Zhao S.Y."/>
        </authorList>
    </citation>
    <scope>NUCLEOTIDE SEQUENCE [LARGE SCALE GENOMIC DNA]</scope>
    <source>
        <strain evidence="3 4">R-40</strain>
    </source>
</reference>
<evidence type="ECO:0000256" key="1">
    <source>
        <dbReference type="SAM" id="MobiDB-lite"/>
    </source>
</evidence>
<feature type="transmembrane region" description="Helical" evidence="2">
    <location>
        <begin position="259"/>
        <end position="283"/>
    </location>
</feature>
<dbReference type="InterPro" id="IPR010295">
    <property type="entry name" value="DUF898"/>
</dbReference>
<evidence type="ECO:0000256" key="2">
    <source>
        <dbReference type="SAM" id="Phobius"/>
    </source>
</evidence>
<name>A0ABU1BNF5_9BURK</name>
<evidence type="ECO:0000313" key="4">
    <source>
        <dbReference type="Proteomes" id="UP001225596"/>
    </source>
</evidence>
<feature type="region of interest" description="Disordered" evidence="1">
    <location>
        <begin position="17"/>
        <end position="43"/>
    </location>
</feature>
<keyword evidence="2" id="KW-0472">Membrane</keyword>
<feature type="transmembrane region" description="Helical" evidence="2">
    <location>
        <begin position="341"/>
        <end position="359"/>
    </location>
</feature>
<evidence type="ECO:0000313" key="3">
    <source>
        <dbReference type="EMBL" id="MDQ9169966.1"/>
    </source>
</evidence>
<feature type="transmembrane region" description="Helical" evidence="2">
    <location>
        <begin position="129"/>
        <end position="151"/>
    </location>
</feature>
<comment type="caution">
    <text evidence="3">The sequence shown here is derived from an EMBL/GenBank/DDBJ whole genome shotgun (WGS) entry which is preliminary data.</text>
</comment>
<keyword evidence="2" id="KW-1133">Transmembrane helix</keyword>
<dbReference type="Proteomes" id="UP001225596">
    <property type="component" value="Unassembled WGS sequence"/>
</dbReference>
<keyword evidence="4" id="KW-1185">Reference proteome</keyword>
<organism evidence="3 4">
    <name type="scientific">Keguizhuia sedimenti</name>
    <dbReference type="NCBI Taxonomy" id="3064264"/>
    <lineage>
        <taxon>Bacteria</taxon>
        <taxon>Pseudomonadati</taxon>
        <taxon>Pseudomonadota</taxon>
        <taxon>Betaproteobacteria</taxon>
        <taxon>Burkholderiales</taxon>
        <taxon>Oxalobacteraceae</taxon>
        <taxon>Keguizhuia</taxon>
    </lineage>
</organism>
<proteinExistence type="predicted"/>
<sequence length="413" mass="45915">MADTAIEAGVPLRNEQGIRPRAHVPANKPLPTSPPVLQPTSGPQQFEFTGTGGEYFRIWTVNVLLTIATLGIYSAWAKARRLQYFYRNTRVAGAIFDYRGNPKAILKGRILALGLLASYKLTFDLYKPAALGIALILIVITPWLLSRAFRFKMANSTYRGVRFHFRGTVAQAYKMLIIFPVLFAVTGLLIWSLVTSFSNRPGLGLILTAVILPLVVIFSAVPLAHYLFKRYQHDNAYFGQMPFFFDAPKREFFKTYGKAVGYMILGSFAVGVFAAATGKFYAATQQSSFGWLFEILYGLLTAYVGYLFVMAYLEGTIQNLVWNHTTIAGMRFESEVQTRKLLAIHASNLALITLTLGLYKPFAAVRRMKYRIESVTLIPLADDLESVLADHADDNAGAIGQEAGDLFDIDIAL</sequence>
<feature type="transmembrane region" description="Helical" evidence="2">
    <location>
        <begin position="206"/>
        <end position="228"/>
    </location>
</feature>
<dbReference type="Pfam" id="PF05987">
    <property type="entry name" value="DUF898"/>
    <property type="match status" value="1"/>
</dbReference>
<feature type="transmembrane region" description="Helical" evidence="2">
    <location>
        <begin position="172"/>
        <end position="194"/>
    </location>
</feature>
<feature type="transmembrane region" description="Helical" evidence="2">
    <location>
        <begin position="295"/>
        <end position="313"/>
    </location>
</feature>
<dbReference type="EMBL" id="JAUYVH010000002">
    <property type="protein sequence ID" value="MDQ9169966.1"/>
    <property type="molecule type" value="Genomic_DNA"/>
</dbReference>